<dbReference type="Pfam" id="PF01037">
    <property type="entry name" value="AsnC_trans_reg"/>
    <property type="match status" value="1"/>
</dbReference>
<reference evidence="2" key="1">
    <citation type="journal article" date="2011" name="PLoS ONE">
        <title>Genome of a low-salinity ammonia-oxidizing archaeon determined by single-cell and metagenomic analysis.</title>
        <authorList>
            <person name="Blainey P.C."/>
            <person name="Mosier A.C."/>
            <person name="Potanina A."/>
            <person name="Francis C.A."/>
            <person name="Quake S.R."/>
        </authorList>
    </citation>
    <scope>NUCLEOTIDE SEQUENCE [LARGE SCALE GENOMIC DNA]</scope>
    <source>
        <strain evidence="2">SFB1</strain>
    </source>
</reference>
<dbReference type="HOGENOM" id="CLU_170329_2_0_2"/>
<dbReference type="SUPFAM" id="SSF54909">
    <property type="entry name" value="Dimeric alpha+beta barrel"/>
    <property type="match status" value="1"/>
</dbReference>
<dbReference type="EMBL" id="AEGP01000033">
    <property type="protein sequence ID" value="EGG42197.1"/>
    <property type="molecule type" value="Genomic_DNA"/>
</dbReference>
<dbReference type="InterPro" id="IPR019887">
    <property type="entry name" value="Tscrpt_reg_AsnC/Lrp_C"/>
</dbReference>
<name>F3KK30_9ARCH</name>
<sequence length="85" mass="9568">MSNYYKMATAYVLINCDHGKEQSTVESLKHLASVKEIHNTLGAYDIVAKLEHDEGDKLKEMISRGIRKMDCIRSTLTLIPVEGQS</sequence>
<evidence type="ECO:0000313" key="2">
    <source>
        <dbReference type="EMBL" id="EGG42197.1"/>
    </source>
</evidence>
<proteinExistence type="predicted"/>
<dbReference type="AlphaFoldDB" id="F3KK30"/>
<accession>F3KK30</accession>
<evidence type="ECO:0000259" key="1">
    <source>
        <dbReference type="Pfam" id="PF01037"/>
    </source>
</evidence>
<protein>
    <submittedName>
        <fullName evidence="2">Transcription regulator</fullName>
    </submittedName>
</protein>
<comment type="caution">
    <text evidence="2">The sequence shown here is derived from an EMBL/GenBank/DDBJ whole genome shotgun (WGS) entry which is preliminary data.</text>
</comment>
<dbReference type="Gene3D" id="3.30.70.920">
    <property type="match status" value="1"/>
</dbReference>
<feature type="domain" description="Transcription regulator AsnC/Lrp ligand binding" evidence="1">
    <location>
        <begin position="12"/>
        <end position="79"/>
    </location>
</feature>
<dbReference type="Proteomes" id="UP000004348">
    <property type="component" value="Chromosome"/>
</dbReference>
<dbReference type="InterPro" id="IPR011008">
    <property type="entry name" value="Dimeric_a/b-barrel"/>
</dbReference>
<dbReference type="STRING" id="886738.Nlim_0843"/>
<organism evidence="2">
    <name type="scientific">Candidatus Nitrosarchaeum limnium SFB1</name>
    <dbReference type="NCBI Taxonomy" id="886738"/>
    <lineage>
        <taxon>Archaea</taxon>
        <taxon>Nitrososphaerota</taxon>
        <taxon>Nitrososphaeria</taxon>
        <taxon>Nitrosopumilales</taxon>
        <taxon>Nitrosopumilaceae</taxon>
        <taxon>Nitrosarchaeum</taxon>
    </lineage>
</organism>
<gene>
    <name evidence="2" type="ORF">Nlim_0843</name>
</gene>